<protein>
    <submittedName>
        <fullName evidence="1">Uncharacterized protein</fullName>
    </submittedName>
</protein>
<evidence type="ECO:0000313" key="2">
    <source>
        <dbReference type="Proteomes" id="UP000006729"/>
    </source>
</evidence>
<dbReference type="Proteomes" id="UP000006729">
    <property type="component" value="Chromosome 8"/>
</dbReference>
<gene>
    <name evidence="1" type="ORF">POPTR_008G176201v4</name>
</gene>
<accession>A0ACC0SMD2</accession>
<proteinExistence type="predicted"/>
<evidence type="ECO:0000313" key="1">
    <source>
        <dbReference type="EMBL" id="KAI9390397.1"/>
    </source>
</evidence>
<dbReference type="EMBL" id="CM009297">
    <property type="protein sequence ID" value="KAI9390397.1"/>
    <property type="molecule type" value="Genomic_DNA"/>
</dbReference>
<organism evidence="1 2">
    <name type="scientific">Populus trichocarpa</name>
    <name type="common">Western balsam poplar</name>
    <name type="synonym">Populus balsamifera subsp. trichocarpa</name>
    <dbReference type="NCBI Taxonomy" id="3694"/>
    <lineage>
        <taxon>Eukaryota</taxon>
        <taxon>Viridiplantae</taxon>
        <taxon>Streptophyta</taxon>
        <taxon>Embryophyta</taxon>
        <taxon>Tracheophyta</taxon>
        <taxon>Spermatophyta</taxon>
        <taxon>Magnoliopsida</taxon>
        <taxon>eudicotyledons</taxon>
        <taxon>Gunneridae</taxon>
        <taxon>Pentapetalae</taxon>
        <taxon>rosids</taxon>
        <taxon>fabids</taxon>
        <taxon>Malpighiales</taxon>
        <taxon>Salicaceae</taxon>
        <taxon>Saliceae</taxon>
        <taxon>Populus</taxon>
    </lineage>
</organism>
<sequence length="86" mass="9844">MCDITNNGKAGFKSYKEKGEDDPENLWFYMGMGSGFIVGFWAVCGSLAIKKSWRHAYFKFLDGVEDKLFMFITHSSLAIKMKMARN</sequence>
<keyword evidence="2" id="KW-1185">Reference proteome</keyword>
<name>A0ACC0SMD2_POPTR</name>
<reference evidence="1 2" key="1">
    <citation type="journal article" date="2006" name="Science">
        <title>The genome of black cottonwood, Populus trichocarpa (Torr. &amp; Gray).</title>
        <authorList>
            <person name="Tuskan G.A."/>
            <person name="Difazio S."/>
            <person name="Jansson S."/>
            <person name="Bohlmann J."/>
            <person name="Grigoriev I."/>
            <person name="Hellsten U."/>
            <person name="Putnam N."/>
            <person name="Ralph S."/>
            <person name="Rombauts S."/>
            <person name="Salamov A."/>
            <person name="Schein J."/>
            <person name="Sterck L."/>
            <person name="Aerts A."/>
            <person name="Bhalerao R.R."/>
            <person name="Bhalerao R.P."/>
            <person name="Blaudez D."/>
            <person name="Boerjan W."/>
            <person name="Brun A."/>
            <person name="Brunner A."/>
            <person name="Busov V."/>
            <person name="Campbell M."/>
            <person name="Carlson J."/>
            <person name="Chalot M."/>
            <person name="Chapman J."/>
            <person name="Chen G.L."/>
            <person name="Cooper D."/>
            <person name="Coutinho P.M."/>
            <person name="Couturier J."/>
            <person name="Covert S."/>
            <person name="Cronk Q."/>
            <person name="Cunningham R."/>
            <person name="Davis J."/>
            <person name="Degroeve S."/>
            <person name="Dejardin A."/>
            <person name="Depamphilis C."/>
            <person name="Detter J."/>
            <person name="Dirks B."/>
            <person name="Dubchak I."/>
            <person name="Duplessis S."/>
            <person name="Ehlting J."/>
            <person name="Ellis B."/>
            <person name="Gendler K."/>
            <person name="Goodstein D."/>
            <person name="Gribskov M."/>
            <person name="Grimwood J."/>
            <person name="Groover A."/>
            <person name="Gunter L."/>
            <person name="Hamberger B."/>
            <person name="Heinze B."/>
            <person name="Helariutta Y."/>
            <person name="Henrissat B."/>
            <person name="Holligan D."/>
            <person name="Holt R."/>
            <person name="Huang W."/>
            <person name="Islam-Faridi N."/>
            <person name="Jones S."/>
            <person name="Jones-Rhoades M."/>
            <person name="Jorgensen R."/>
            <person name="Joshi C."/>
            <person name="Kangasjarvi J."/>
            <person name="Karlsson J."/>
            <person name="Kelleher C."/>
            <person name="Kirkpatrick R."/>
            <person name="Kirst M."/>
            <person name="Kohler A."/>
            <person name="Kalluri U."/>
            <person name="Larimer F."/>
            <person name="Leebens-Mack J."/>
            <person name="Leple J.C."/>
            <person name="Locascio P."/>
            <person name="Lou Y."/>
            <person name="Lucas S."/>
            <person name="Martin F."/>
            <person name="Montanini B."/>
            <person name="Napoli C."/>
            <person name="Nelson D.R."/>
            <person name="Nelson C."/>
            <person name="Nieminen K."/>
            <person name="Nilsson O."/>
            <person name="Pereda V."/>
            <person name="Peter G."/>
            <person name="Philippe R."/>
            <person name="Pilate G."/>
            <person name="Poliakov A."/>
            <person name="Razumovskaya J."/>
            <person name="Richardson P."/>
            <person name="Rinaldi C."/>
            <person name="Ritland K."/>
            <person name="Rouze P."/>
            <person name="Ryaboy D."/>
            <person name="Schmutz J."/>
            <person name="Schrader J."/>
            <person name="Segerman B."/>
            <person name="Shin H."/>
            <person name="Siddiqui A."/>
            <person name="Sterky F."/>
            <person name="Terry A."/>
            <person name="Tsai C.J."/>
            <person name="Uberbacher E."/>
            <person name="Unneberg P."/>
            <person name="Vahala J."/>
            <person name="Wall K."/>
            <person name="Wessler S."/>
            <person name="Yang G."/>
            <person name="Yin T."/>
            <person name="Douglas C."/>
            <person name="Marra M."/>
            <person name="Sandberg G."/>
            <person name="Van de Peer Y."/>
            <person name="Rokhsar D."/>
        </authorList>
    </citation>
    <scope>NUCLEOTIDE SEQUENCE [LARGE SCALE GENOMIC DNA]</scope>
    <source>
        <strain evidence="2">cv. Nisqually</strain>
    </source>
</reference>
<comment type="caution">
    <text evidence="1">The sequence shown here is derived from an EMBL/GenBank/DDBJ whole genome shotgun (WGS) entry which is preliminary data.</text>
</comment>